<name>A0A1I4S4V4_9HYPH</name>
<dbReference type="GO" id="GO:0046872">
    <property type="term" value="F:metal ion binding"/>
    <property type="evidence" value="ECO:0007669"/>
    <property type="project" value="UniProtKB-KW"/>
</dbReference>
<dbReference type="OrthoDB" id="5290748at2"/>
<evidence type="ECO:0000256" key="7">
    <source>
        <dbReference type="ARBA" id="ARBA00023004"/>
    </source>
</evidence>
<dbReference type="Gene3D" id="3.40.470.10">
    <property type="entry name" value="Uracil-DNA glycosylase-like domain"/>
    <property type="match status" value="1"/>
</dbReference>
<keyword evidence="8" id="KW-0411">Iron-sulfur</keyword>
<sequence length="198" mass="22018">MTEQDFASLDDLNHAMRREFPPAAGVGRVVPGEGPMLAAIAFVGEQPGDAEDREGRPFVGPAGRLLDRALAEADIDRDKAYMTNAVKQFHFTERGKRRLHRKPRTGEIVHQRWWLWREIDLVRPKVIVALGSTAGLALAERSVAVTRERGPMSFGNRRGLLTVHPSYLLRIPDAGAKQAAFEAFVDDLKLAREIGQTN</sequence>
<keyword evidence="7" id="KW-0408">Iron</keyword>
<evidence type="ECO:0000256" key="5">
    <source>
        <dbReference type="ARBA" id="ARBA00022763"/>
    </source>
</evidence>
<dbReference type="Proteomes" id="UP000233491">
    <property type="component" value="Unassembled WGS sequence"/>
</dbReference>
<accession>A0A1I4S4V4</accession>
<evidence type="ECO:0000313" key="11">
    <source>
        <dbReference type="EMBL" id="PKR89966.1"/>
    </source>
</evidence>
<keyword evidence="9" id="KW-0234">DNA repair</keyword>
<dbReference type="GO" id="GO:0006281">
    <property type="term" value="P:DNA repair"/>
    <property type="evidence" value="ECO:0007669"/>
    <property type="project" value="UniProtKB-KW"/>
</dbReference>
<dbReference type="InterPro" id="IPR005122">
    <property type="entry name" value="Uracil-DNA_glycosylase-like"/>
</dbReference>
<dbReference type="InterPro" id="IPR005273">
    <property type="entry name" value="Ura-DNA_glyco_family4"/>
</dbReference>
<proteinExistence type="inferred from homology"/>
<evidence type="ECO:0000256" key="9">
    <source>
        <dbReference type="ARBA" id="ARBA00023204"/>
    </source>
</evidence>
<dbReference type="SUPFAM" id="SSF52141">
    <property type="entry name" value="Uracil-DNA glycosylase-like"/>
    <property type="match status" value="1"/>
</dbReference>
<comment type="similarity">
    <text evidence="1">Belongs to the uracil-DNA glycosylase (UDG) superfamily. Type 4 (UDGa) family.</text>
</comment>
<evidence type="ECO:0000256" key="3">
    <source>
        <dbReference type="ARBA" id="ARBA00022485"/>
    </source>
</evidence>
<evidence type="ECO:0000256" key="1">
    <source>
        <dbReference type="ARBA" id="ARBA00006521"/>
    </source>
</evidence>
<keyword evidence="6" id="KW-0378">Hydrolase</keyword>
<evidence type="ECO:0000313" key="12">
    <source>
        <dbReference type="Proteomes" id="UP000233491"/>
    </source>
</evidence>
<dbReference type="InterPro" id="IPR051536">
    <property type="entry name" value="UDG_Type-4/5"/>
</dbReference>
<dbReference type="EMBL" id="PJNW01000003">
    <property type="protein sequence ID" value="PKR89966.1"/>
    <property type="molecule type" value="Genomic_DNA"/>
</dbReference>
<protein>
    <recommendedName>
        <fullName evidence="2">Type-4 uracil-DNA glycosylase</fullName>
    </recommendedName>
</protein>
<dbReference type="PANTHER" id="PTHR33693:SF9">
    <property type="entry name" value="TYPE-4 URACIL-DNA GLYCOSYLASE"/>
    <property type="match status" value="1"/>
</dbReference>
<gene>
    <name evidence="11" type="ORF">CXZ10_07250</name>
</gene>
<evidence type="ECO:0000256" key="6">
    <source>
        <dbReference type="ARBA" id="ARBA00022801"/>
    </source>
</evidence>
<evidence type="ECO:0000256" key="4">
    <source>
        <dbReference type="ARBA" id="ARBA00022723"/>
    </source>
</evidence>
<evidence type="ECO:0000256" key="2">
    <source>
        <dbReference type="ARBA" id="ARBA00019403"/>
    </source>
</evidence>
<dbReference type="InterPro" id="IPR036895">
    <property type="entry name" value="Uracil-DNA_glycosylase-like_sf"/>
</dbReference>
<dbReference type="PANTHER" id="PTHR33693">
    <property type="entry name" value="TYPE-5 URACIL-DNA GLYCOSYLASE"/>
    <property type="match status" value="1"/>
</dbReference>
<dbReference type="SMART" id="SM00986">
    <property type="entry name" value="UDG"/>
    <property type="match status" value="1"/>
</dbReference>
<reference evidence="11 12" key="1">
    <citation type="submission" date="2017-12" db="EMBL/GenBank/DDBJ databases">
        <title>Anaerobic carbon monoxide metabolism by Pleomorphomonas carboxyditropha sp. nov., a new mesophilic hydrogenogenic carboxidotroph.</title>
        <authorList>
            <person name="Esquivel-Elizondo S."/>
            <person name="Krajmalnik-Brown R."/>
        </authorList>
    </citation>
    <scope>NUCLEOTIDE SEQUENCE [LARGE SCALE GENOMIC DNA]</scope>
    <source>
        <strain evidence="11 12">R5-392</strain>
    </source>
</reference>
<evidence type="ECO:0000259" key="10">
    <source>
        <dbReference type="SMART" id="SM00986"/>
    </source>
</evidence>
<keyword evidence="5" id="KW-0227">DNA damage</keyword>
<dbReference type="RefSeq" id="WP_101288478.1">
    <property type="nucleotide sequence ID" value="NZ_FOUQ01000003.1"/>
</dbReference>
<dbReference type="NCBIfam" id="TIGR03914">
    <property type="entry name" value="UDG_fam_dom"/>
    <property type="match status" value="1"/>
</dbReference>
<organism evidence="11 12">
    <name type="scientific">Pleomorphomonas diazotrophica</name>
    <dbReference type="NCBI Taxonomy" id="1166257"/>
    <lineage>
        <taxon>Bacteria</taxon>
        <taxon>Pseudomonadati</taxon>
        <taxon>Pseudomonadota</taxon>
        <taxon>Alphaproteobacteria</taxon>
        <taxon>Hyphomicrobiales</taxon>
        <taxon>Pleomorphomonadaceae</taxon>
        <taxon>Pleomorphomonas</taxon>
    </lineage>
</organism>
<dbReference type="SMART" id="SM00987">
    <property type="entry name" value="UreE_C"/>
    <property type="match status" value="1"/>
</dbReference>
<comment type="caution">
    <text evidence="11">The sequence shown here is derived from an EMBL/GenBank/DDBJ whole genome shotgun (WGS) entry which is preliminary data.</text>
</comment>
<dbReference type="GO" id="GO:0097506">
    <property type="term" value="F:deaminated base DNA N-glycosylase activity"/>
    <property type="evidence" value="ECO:0007669"/>
    <property type="project" value="UniProtKB-ARBA"/>
</dbReference>
<dbReference type="AlphaFoldDB" id="A0A1I4S4V4"/>
<keyword evidence="4" id="KW-0479">Metal-binding</keyword>
<keyword evidence="12" id="KW-1185">Reference proteome</keyword>
<dbReference type="GO" id="GO:0051539">
    <property type="term" value="F:4 iron, 4 sulfur cluster binding"/>
    <property type="evidence" value="ECO:0007669"/>
    <property type="project" value="UniProtKB-KW"/>
</dbReference>
<keyword evidence="3" id="KW-0004">4Fe-4S</keyword>
<evidence type="ECO:0000256" key="8">
    <source>
        <dbReference type="ARBA" id="ARBA00023014"/>
    </source>
</evidence>
<dbReference type="CDD" id="cd10030">
    <property type="entry name" value="UDG-F4_TTUDGA_SPO1dp_like"/>
    <property type="match status" value="1"/>
</dbReference>
<dbReference type="Pfam" id="PF03167">
    <property type="entry name" value="UDG"/>
    <property type="match status" value="1"/>
</dbReference>
<feature type="domain" description="Uracil-DNA glycosylase-like" evidence="10">
    <location>
        <begin position="31"/>
        <end position="189"/>
    </location>
</feature>